<proteinExistence type="predicted"/>
<dbReference type="OrthoDB" id="2197939at2"/>
<keyword evidence="2" id="KW-1185">Reference proteome</keyword>
<dbReference type="STRING" id="1834191.A5886_002191"/>
<sequence length="107" mass="12001">MNEKITNLITALALECRANNVTLSLCAFNDKGLASLSQVGSNTQIEMSIFNQLAQWEENLKLCDCRECKSKLSQLQEDELKIAEEDKQIDSNDISEKLAAFFRGDLV</sequence>
<dbReference type="AlphaFoldDB" id="A0A242A8Q7"/>
<dbReference type="RefSeq" id="WP_086275174.1">
    <property type="nucleotide sequence ID" value="NZ_NGKU01000001.1"/>
</dbReference>
<organism evidence="1 2">
    <name type="scientific">Candidatus Enterococcus testudinis</name>
    <dbReference type="NCBI Taxonomy" id="1834191"/>
    <lineage>
        <taxon>Bacteria</taxon>
        <taxon>Bacillati</taxon>
        <taxon>Bacillota</taxon>
        <taxon>Bacilli</taxon>
        <taxon>Lactobacillales</taxon>
        <taxon>Enterococcaceae</taxon>
        <taxon>Enterococcus</taxon>
    </lineage>
</organism>
<dbReference type="Proteomes" id="UP000195043">
    <property type="component" value="Unassembled WGS sequence"/>
</dbReference>
<accession>A0A242A8Q7</accession>
<reference evidence="1 2" key="1">
    <citation type="submission" date="2017-05" db="EMBL/GenBank/DDBJ databases">
        <title>The Genome Sequence of Enterococcus sp. 8G7_MSG3316.</title>
        <authorList>
            <consortium name="The Broad Institute Genomics Platform"/>
            <consortium name="The Broad Institute Genomic Center for Infectious Diseases"/>
            <person name="Earl A."/>
            <person name="Manson A."/>
            <person name="Schwartman J."/>
            <person name="Gilmore M."/>
            <person name="Abouelleil A."/>
            <person name="Cao P."/>
            <person name="Chapman S."/>
            <person name="Cusick C."/>
            <person name="Shea T."/>
            <person name="Young S."/>
            <person name="Neafsey D."/>
            <person name="Nusbaum C."/>
            <person name="Birren B."/>
        </authorList>
    </citation>
    <scope>NUCLEOTIDE SEQUENCE [LARGE SCALE GENOMIC DNA]</scope>
    <source>
        <strain evidence="1 2">8G7_MSG3316</strain>
    </source>
</reference>
<protein>
    <submittedName>
        <fullName evidence="1">Uncharacterized protein</fullName>
    </submittedName>
</protein>
<evidence type="ECO:0000313" key="2">
    <source>
        <dbReference type="Proteomes" id="UP000195043"/>
    </source>
</evidence>
<name>A0A242A8Q7_9ENTE</name>
<comment type="caution">
    <text evidence="1">The sequence shown here is derived from an EMBL/GenBank/DDBJ whole genome shotgun (WGS) entry which is preliminary data.</text>
</comment>
<evidence type="ECO:0000313" key="1">
    <source>
        <dbReference type="EMBL" id="OTN77111.1"/>
    </source>
</evidence>
<gene>
    <name evidence="1" type="ORF">A5886_002191</name>
</gene>
<dbReference type="EMBL" id="NGKU01000001">
    <property type="protein sequence ID" value="OTN77111.1"/>
    <property type="molecule type" value="Genomic_DNA"/>
</dbReference>